<organism evidence="2 5">
    <name type="scientific">Methylopila capsulata</name>
    <dbReference type="NCBI Taxonomy" id="61654"/>
    <lineage>
        <taxon>Bacteria</taxon>
        <taxon>Pseudomonadati</taxon>
        <taxon>Pseudomonadota</taxon>
        <taxon>Alphaproteobacteria</taxon>
        <taxon>Hyphomicrobiales</taxon>
        <taxon>Methylopilaceae</taxon>
        <taxon>Methylopila</taxon>
    </lineage>
</organism>
<reference evidence="2" key="1">
    <citation type="journal article" date="2014" name="Int. J. Syst. Evol. Microbiol.">
        <title>Complete genome sequence of Corynebacterium casei LMG S-19264T (=DSM 44701T), isolated from a smear-ripened cheese.</title>
        <authorList>
            <consortium name="US DOE Joint Genome Institute (JGI-PGF)"/>
            <person name="Walter F."/>
            <person name="Albersmeier A."/>
            <person name="Kalinowski J."/>
            <person name="Ruckert C."/>
        </authorList>
    </citation>
    <scope>NUCLEOTIDE SEQUENCE</scope>
    <source>
        <strain evidence="2">VKM B-1606</strain>
    </source>
</reference>
<comment type="caution">
    <text evidence="2">The sequence shown here is derived from an EMBL/GenBank/DDBJ whole genome shotgun (WGS) entry which is preliminary data.</text>
</comment>
<gene>
    <name evidence="2" type="ORF">GCM10008170_27930</name>
    <name evidence="3" type="ORF">JOD31_002809</name>
</gene>
<name>A0A9W6MSY6_9HYPH</name>
<evidence type="ECO:0000313" key="5">
    <source>
        <dbReference type="Proteomes" id="UP001143400"/>
    </source>
</evidence>
<dbReference type="SUPFAM" id="SSF53474">
    <property type="entry name" value="alpha/beta-Hydrolases"/>
    <property type="match status" value="1"/>
</dbReference>
<proteinExistence type="predicted"/>
<dbReference type="AlphaFoldDB" id="A0A9W6MSY6"/>
<dbReference type="PANTHER" id="PTHR43329">
    <property type="entry name" value="EPOXIDE HYDROLASE"/>
    <property type="match status" value="1"/>
</dbReference>
<dbReference type="InterPro" id="IPR000073">
    <property type="entry name" value="AB_hydrolase_1"/>
</dbReference>
<dbReference type="Proteomes" id="UP000758856">
    <property type="component" value="Unassembled WGS sequence"/>
</dbReference>
<reference evidence="2" key="3">
    <citation type="submission" date="2023-01" db="EMBL/GenBank/DDBJ databases">
        <authorList>
            <person name="Sun Q."/>
            <person name="Evtushenko L."/>
        </authorList>
    </citation>
    <scope>NUCLEOTIDE SEQUENCE</scope>
    <source>
        <strain evidence="2">VKM B-1606</strain>
    </source>
</reference>
<dbReference type="GO" id="GO:0018785">
    <property type="term" value="F:haloacetate dehalogenase activity"/>
    <property type="evidence" value="ECO:0007669"/>
    <property type="project" value="UniProtKB-EC"/>
</dbReference>
<dbReference type="Gene3D" id="3.40.50.1820">
    <property type="entry name" value="alpha/beta hydrolase"/>
    <property type="match status" value="1"/>
</dbReference>
<dbReference type="Pfam" id="PF00561">
    <property type="entry name" value="Abhydrolase_1"/>
    <property type="match status" value="1"/>
</dbReference>
<dbReference type="EMBL" id="JAFBCY010000003">
    <property type="protein sequence ID" value="MBM7852567.1"/>
    <property type="molecule type" value="Genomic_DNA"/>
</dbReference>
<evidence type="ECO:0000259" key="1">
    <source>
        <dbReference type="Pfam" id="PF00561"/>
    </source>
</evidence>
<dbReference type="InterPro" id="IPR029058">
    <property type="entry name" value="AB_hydrolase_fold"/>
</dbReference>
<sequence length="304" mass="33027">MAKAALADLFPGFAPRWVDVADDVRLFARVGGEGPPLLLLHGYPQTHVCWRNVAPLLAERFTVVLPDLRGYGWSSVPPPTPENYAKRVMGEDMVGLMRALGHERFAVAGHDRGGRVGYRLALDHPERVATLAVLDIVPTERMWAGFGRARALSAYHWAFLAQPAPFPETLIAADPSYFLEWTLASWTAAKTLDAFGCEALNHYRAFFADPGRVAATCADYRAGATLDVAADEADHAAGRRIVAPVLALWGETGFPGQGGGRPIDVWRDWADDVRGEALACGHFLPEEAPQATAKALLTFFGDHA</sequence>
<protein>
    <submittedName>
        <fullName evidence="2">Haloacetate dehalogenase</fullName>
        <ecNumber evidence="3">3.8.1.3</ecNumber>
    </submittedName>
</protein>
<keyword evidence="3" id="KW-0378">Hydrolase</keyword>
<reference evidence="3 4" key="2">
    <citation type="submission" date="2021-01" db="EMBL/GenBank/DDBJ databases">
        <title>Genomic Encyclopedia of Type Strains, Phase IV (KMG-IV): sequencing the most valuable type-strain genomes for metagenomic binning, comparative biology and taxonomic classification.</title>
        <authorList>
            <person name="Goeker M."/>
        </authorList>
    </citation>
    <scope>NUCLEOTIDE SEQUENCE [LARGE SCALE GENOMIC DNA]</scope>
    <source>
        <strain evidence="3 4">DSM 6130</strain>
    </source>
</reference>
<dbReference type="EMBL" id="BSFF01000003">
    <property type="protein sequence ID" value="GLK56774.1"/>
    <property type="molecule type" value="Genomic_DNA"/>
</dbReference>
<dbReference type="Proteomes" id="UP001143400">
    <property type="component" value="Unassembled WGS sequence"/>
</dbReference>
<evidence type="ECO:0000313" key="2">
    <source>
        <dbReference type="EMBL" id="GLK56774.1"/>
    </source>
</evidence>
<dbReference type="EC" id="3.8.1.3" evidence="3"/>
<evidence type="ECO:0000313" key="3">
    <source>
        <dbReference type="EMBL" id="MBM7852567.1"/>
    </source>
</evidence>
<dbReference type="PRINTS" id="PR00111">
    <property type="entry name" value="ABHYDROLASE"/>
</dbReference>
<feature type="domain" description="AB hydrolase-1" evidence="1">
    <location>
        <begin position="35"/>
        <end position="252"/>
    </location>
</feature>
<dbReference type="RefSeq" id="WP_204950943.1">
    <property type="nucleotide sequence ID" value="NZ_BSFF01000003.1"/>
</dbReference>
<evidence type="ECO:0000313" key="4">
    <source>
        <dbReference type="Proteomes" id="UP000758856"/>
    </source>
</evidence>
<keyword evidence="4" id="KW-1185">Reference proteome</keyword>
<accession>A0A9W6MSY6</accession>